<reference evidence="7 8" key="1">
    <citation type="journal article" date="2012" name="Int. J. Syst. Evol. Microbiol.">
        <title>Flammeovirga pacifica sp. nov., isolated from deep-sea sediment.</title>
        <authorList>
            <person name="Xu H."/>
            <person name="Fu Y."/>
            <person name="Yang N."/>
            <person name="Ding Z."/>
            <person name="Lai Q."/>
            <person name="Zeng R."/>
        </authorList>
    </citation>
    <scope>NUCLEOTIDE SEQUENCE [LARGE SCALE GENOMIC DNA]</scope>
    <source>
        <strain evidence="8">DSM 24597 / LMG 26175 / WPAGA1</strain>
    </source>
</reference>
<keyword evidence="7" id="KW-0378">Hydrolase</keyword>
<evidence type="ECO:0000259" key="5">
    <source>
        <dbReference type="Pfam" id="PF07971"/>
    </source>
</evidence>
<comment type="cofactor">
    <cofactor evidence="1">
        <name>Ca(2+)</name>
        <dbReference type="ChEBI" id="CHEBI:29108"/>
    </cofactor>
</comment>
<dbReference type="Gene3D" id="1.20.1050.60">
    <property type="entry name" value="alpha-1,2-mannosidase"/>
    <property type="match status" value="1"/>
</dbReference>
<protein>
    <submittedName>
        <fullName evidence="7">Sugar hydrolase</fullName>
    </submittedName>
</protein>
<evidence type="ECO:0000256" key="2">
    <source>
        <dbReference type="ARBA" id="ARBA00011245"/>
    </source>
</evidence>
<dbReference type="Pfam" id="PF17678">
    <property type="entry name" value="Glyco_hydro_92N"/>
    <property type="match status" value="1"/>
</dbReference>
<dbReference type="RefSeq" id="WP_044217653.1">
    <property type="nucleotide sequence ID" value="NZ_JRYR02000002.1"/>
</dbReference>
<dbReference type="NCBIfam" id="TIGR01180">
    <property type="entry name" value="aman2_put"/>
    <property type="match status" value="1"/>
</dbReference>
<dbReference type="SUPFAM" id="SSF48208">
    <property type="entry name" value="Six-hairpin glycosidases"/>
    <property type="match status" value="1"/>
</dbReference>
<dbReference type="InterPro" id="IPR014718">
    <property type="entry name" value="GH-type_carb-bd"/>
</dbReference>
<accession>A0A1S1YS13</accession>
<dbReference type="PANTHER" id="PTHR12143:SF39">
    <property type="entry name" value="SECRETED PROTEIN"/>
    <property type="match status" value="1"/>
</dbReference>
<dbReference type="STRING" id="915059.NH26_19650"/>
<dbReference type="InterPro" id="IPR005887">
    <property type="entry name" value="GH92_a_mannosidase_put"/>
</dbReference>
<dbReference type="OrthoDB" id="9804511at2"/>
<dbReference type="InterPro" id="IPR041371">
    <property type="entry name" value="GH92_N"/>
</dbReference>
<dbReference type="Gene3D" id="1.20.1610.10">
    <property type="entry name" value="alpha-1,2-mannosidases domains"/>
    <property type="match status" value="1"/>
</dbReference>
<dbReference type="InterPro" id="IPR050883">
    <property type="entry name" value="PNGase"/>
</dbReference>
<name>A0A1S1YS13_FLAPC</name>
<sequence>MKKIFLVIHLFLASSYLFAQEIENYIDFVNPLIGTQNMGHTFPGATAPFGMVQLSPETNQVPMYNAEGQYNKKTYEYCAGYQYGDSTIFGFAHTHMSGTGHADLGDFLIMPTTGELTLDPGTADQKQKGYHSSFRHETEKATPGYYEVVLDDYNIKAQLTATERVGYHKYTFNKTEEAHIILDLMSNIYNHDDKNVWSFVRVENDSTVVGYRQTHGWARTRYVYFAMRFSKPIKNYGHKKYDKPNYNGFYRKFDEEHNFPEMAGKQLRAYFDFDVQEGEAIDVKFALSAVSTEGAMLNLTTEVPGWGLDKVKHATQIKWNNELQKIDVKVANKAQKETFYTAMYHSMLSPVIYEDVDQKYRGLDQNIYTSDGFTNYTIFSLWDTYRALHPLFNLIQPERNNDMIKSMLAHQDQSIHHMLPIWSHYSNENWCMVGYHAVTVLADAVAKNTTDADLKRMLEASKATSTVRYFDGIGEYIDLGYVPEDKSNASVSKTLEYAYNDWCIAQLAKANGDDAVEEEYTLRSKYYKNVFDKEINYMRPKLSDGSWRDNFDPLDTHGQGFIEGNAWNYGLYVPHEVENMIEMMGGKDQFSQHLDKIFTTEIEDKYIEHHEDITRDGIIGNYVHGNEPGHHMPYLYNWTNDAWKTQERVRMILDTMYSNDIDGLCGNDDAGQMSAWYIFSSLGFYPVLPGSADYAIGSPLVEEATIQLDNGKTLSIVAKNQSSKNVYVKKVILNGKEVKGNTLNHNDLAQGGTLIFEMSKRPKKK</sequence>
<evidence type="ECO:0000256" key="4">
    <source>
        <dbReference type="SAM" id="SignalP"/>
    </source>
</evidence>
<proteinExistence type="predicted"/>
<dbReference type="GO" id="GO:0005829">
    <property type="term" value="C:cytosol"/>
    <property type="evidence" value="ECO:0007669"/>
    <property type="project" value="TreeGrafter"/>
</dbReference>
<dbReference type="AlphaFoldDB" id="A0A1S1YS13"/>
<dbReference type="Pfam" id="PF07971">
    <property type="entry name" value="Glyco_hydro_92"/>
    <property type="match status" value="1"/>
</dbReference>
<dbReference type="GO" id="GO:0006516">
    <property type="term" value="P:glycoprotein catabolic process"/>
    <property type="evidence" value="ECO:0007669"/>
    <property type="project" value="TreeGrafter"/>
</dbReference>
<dbReference type="FunFam" id="3.30.2080.10:FF:000001">
    <property type="entry name" value="Alpha-1,2-mannosidase subfamily"/>
    <property type="match status" value="1"/>
</dbReference>
<gene>
    <name evidence="7" type="ORF">NH26_19650</name>
</gene>
<dbReference type="Proteomes" id="UP000179797">
    <property type="component" value="Unassembled WGS sequence"/>
</dbReference>
<evidence type="ECO:0000313" key="7">
    <source>
        <dbReference type="EMBL" id="OHX63829.1"/>
    </source>
</evidence>
<evidence type="ECO:0000313" key="8">
    <source>
        <dbReference type="Proteomes" id="UP000179797"/>
    </source>
</evidence>
<dbReference type="Gene3D" id="2.70.98.10">
    <property type="match status" value="1"/>
</dbReference>
<evidence type="ECO:0000259" key="6">
    <source>
        <dbReference type="Pfam" id="PF17678"/>
    </source>
</evidence>
<keyword evidence="8" id="KW-1185">Reference proteome</keyword>
<dbReference type="GO" id="GO:0000224">
    <property type="term" value="F:peptide-N4-(N-acetyl-beta-glucosaminyl)asparagine amidase activity"/>
    <property type="evidence" value="ECO:0007669"/>
    <property type="project" value="TreeGrafter"/>
</dbReference>
<comment type="subunit">
    <text evidence="2">Monomer.</text>
</comment>
<evidence type="ECO:0000256" key="1">
    <source>
        <dbReference type="ARBA" id="ARBA00001913"/>
    </source>
</evidence>
<dbReference type="InterPro" id="IPR008928">
    <property type="entry name" value="6-hairpin_glycosidase_sf"/>
</dbReference>
<feature type="domain" description="Glycosyl hydrolase family 92 N-terminal" evidence="6">
    <location>
        <begin position="28"/>
        <end position="288"/>
    </location>
</feature>
<dbReference type="GO" id="GO:0005975">
    <property type="term" value="P:carbohydrate metabolic process"/>
    <property type="evidence" value="ECO:0007669"/>
    <property type="project" value="InterPro"/>
</dbReference>
<evidence type="ECO:0000256" key="3">
    <source>
        <dbReference type="ARBA" id="ARBA00022837"/>
    </source>
</evidence>
<dbReference type="EMBL" id="JRYR02000002">
    <property type="protein sequence ID" value="OHX63829.1"/>
    <property type="molecule type" value="Genomic_DNA"/>
</dbReference>
<dbReference type="FunFam" id="1.20.1050.60:FF:000001">
    <property type="entry name" value="Putative alpha-1,2-mannosidase"/>
    <property type="match status" value="1"/>
</dbReference>
<dbReference type="GO" id="GO:0030246">
    <property type="term" value="F:carbohydrate binding"/>
    <property type="evidence" value="ECO:0007669"/>
    <property type="project" value="InterPro"/>
</dbReference>
<organism evidence="7 8">
    <name type="scientific">Flammeovirga pacifica</name>
    <dbReference type="NCBI Taxonomy" id="915059"/>
    <lineage>
        <taxon>Bacteria</taxon>
        <taxon>Pseudomonadati</taxon>
        <taxon>Bacteroidota</taxon>
        <taxon>Cytophagia</taxon>
        <taxon>Cytophagales</taxon>
        <taxon>Flammeovirgaceae</taxon>
        <taxon>Flammeovirga</taxon>
    </lineage>
</organism>
<feature type="domain" description="Glycosyl hydrolase family 92" evidence="5">
    <location>
        <begin position="295"/>
        <end position="759"/>
    </location>
</feature>
<comment type="caution">
    <text evidence="7">The sequence shown here is derived from an EMBL/GenBank/DDBJ whole genome shotgun (WGS) entry which is preliminary data.</text>
</comment>
<keyword evidence="4" id="KW-0732">Signal</keyword>
<dbReference type="PANTHER" id="PTHR12143">
    <property type="entry name" value="PEPTIDE N-GLYCANASE PNGASE -RELATED"/>
    <property type="match status" value="1"/>
</dbReference>
<dbReference type="InterPro" id="IPR012939">
    <property type="entry name" value="Glyco_hydro_92"/>
</dbReference>
<keyword evidence="3" id="KW-0106">Calcium</keyword>
<feature type="chain" id="PRO_5010352693" evidence="4">
    <location>
        <begin position="20"/>
        <end position="765"/>
    </location>
</feature>
<feature type="signal peptide" evidence="4">
    <location>
        <begin position="1"/>
        <end position="19"/>
    </location>
</feature>
<dbReference type="Gene3D" id="3.30.2080.10">
    <property type="entry name" value="GH92 mannosidase domain"/>
    <property type="match status" value="1"/>
</dbReference>